<evidence type="ECO:0000313" key="3">
    <source>
        <dbReference type="EMBL" id="MBC5687395.1"/>
    </source>
</evidence>
<reference evidence="3" key="1">
    <citation type="submission" date="2020-08" db="EMBL/GenBank/DDBJ databases">
        <title>Genome public.</title>
        <authorList>
            <person name="Liu C."/>
            <person name="Sun Q."/>
        </authorList>
    </citation>
    <scope>NUCLEOTIDE SEQUENCE</scope>
    <source>
        <strain evidence="3">NSJ-55</strain>
    </source>
</reference>
<evidence type="ECO:0000256" key="1">
    <source>
        <dbReference type="SAM" id="MobiDB-lite"/>
    </source>
</evidence>
<feature type="transmembrane region" description="Helical" evidence="2">
    <location>
        <begin position="72"/>
        <end position="93"/>
    </location>
</feature>
<feature type="transmembrane region" description="Helical" evidence="2">
    <location>
        <begin position="36"/>
        <end position="52"/>
    </location>
</feature>
<name>A0A923LFJ2_9FIRM</name>
<keyword evidence="2" id="KW-0472">Membrane</keyword>
<dbReference type="RefSeq" id="WP_186874091.1">
    <property type="nucleotide sequence ID" value="NZ_JACOPF010000001.1"/>
</dbReference>
<keyword evidence="4" id="KW-1185">Reference proteome</keyword>
<feature type="transmembrane region" description="Helical" evidence="2">
    <location>
        <begin position="7"/>
        <end position="24"/>
    </location>
</feature>
<keyword evidence="2" id="KW-1133">Transmembrane helix</keyword>
<sequence length="557" mass="62811">MKNVKTKIMAVIAVVLLLGVYYYVALPAINIHSTEFWIFLIILIVLVAAYYVKRKGFSRYELKTSKGLKAILGVLAAVVIVYLVGTLLSSPIVNAKKYQKLMTVENGEFSKDIEELSFDQIPLLDRDSAAILGNRKMGSMVDMVSQFEVDDLYSQINYKDQPVRVSPLKYANIIKWLTNQSEGIPAYIKIDMATQNTELVKLDDGMKYTESDHFNRNIYRHLRFKYPTYIFNDLSFEIDDNGVPYWICPVKKFNIGLFGGETIGRVVLCNAITGETKDYSIDNAPEWIDRAYSADLLVELYDYYGTLKHGFFNSVLGQKDCLHTTDGYNYLAIDDDVWVYTGVTSITGDQSNVGFVLMNQRTMETKFYEVEGATEASAMSSAEGQVQNLKYKAAFPLLLNISGEPTYFIALKDDAGLVKKYAMVNVQKYQIVAIGDTVSECEENYTTLMYENGIKQVEEDTRDILTLSGKITKIAQSVIDGNSHYYIMLEGSDEIFDIPVVDFIDIIKFNVGDEVTVEYKEGETSNTVLSLNGKEANIQDSKKKETEEDANGEPVEE</sequence>
<comment type="caution">
    <text evidence="3">The sequence shown here is derived from an EMBL/GenBank/DDBJ whole genome shotgun (WGS) entry which is preliminary data.</text>
</comment>
<accession>A0A923LFJ2</accession>
<evidence type="ECO:0000256" key="2">
    <source>
        <dbReference type="SAM" id="Phobius"/>
    </source>
</evidence>
<protein>
    <submittedName>
        <fullName evidence="3">CvpA family protein</fullName>
    </submittedName>
</protein>
<evidence type="ECO:0000313" key="4">
    <source>
        <dbReference type="Proteomes" id="UP000652477"/>
    </source>
</evidence>
<dbReference type="Proteomes" id="UP000652477">
    <property type="component" value="Unassembled WGS sequence"/>
</dbReference>
<proteinExistence type="predicted"/>
<keyword evidence="2" id="KW-0812">Transmembrane</keyword>
<feature type="region of interest" description="Disordered" evidence="1">
    <location>
        <begin position="528"/>
        <end position="557"/>
    </location>
</feature>
<dbReference type="EMBL" id="JACOPF010000001">
    <property type="protein sequence ID" value="MBC5687395.1"/>
    <property type="molecule type" value="Genomic_DNA"/>
</dbReference>
<dbReference type="AlphaFoldDB" id="A0A923LFJ2"/>
<feature type="compositionally biased region" description="Acidic residues" evidence="1">
    <location>
        <begin position="547"/>
        <end position="557"/>
    </location>
</feature>
<gene>
    <name evidence="3" type="ORF">H8S37_00400</name>
</gene>
<organism evidence="3 4">
    <name type="scientific">Mediterraneibacter hominis</name>
    <dbReference type="NCBI Taxonomy" id="2763054"/>
    <lineage>
        <taxon>Bacteria</taxon>
        <taxon>Bacillati</taxon>
        <taxon>Bacillota</taxon>
        <taxon>Clostridia</taxon>
        <taxon>Lachnospirales</taxon>
        <taxon>Lachnospiraceae</taxon>
        <taxon>Mediterraneibacter</taxon>
    </lineage>
</organism>